<reference evidence="1 2" key="1">
    <citation type="journal article" date="2013" name="Front. Plant Sci.">
        <title>The Reference Genome of the Halophytic Plant Eutrema salsugineum.</title>
        <authorList>
            <person name="Yang R."/>
            <person name="Jarvis D.E."/>
            <person name="Chen H."/>
            <person name="Beilstein M.A."/>
            <person name="Grimwood J."/>
            <person name="Jenkins J."/>
            <person name="Shu S."/>
            <person name="Prochnik S."/>
            <person name="Xin M."/>
            <person name="Ma C."/>
            <person name="Schmutz J."/>
            <person name="Wing R.A."/>
            <person name="Mitchell-Olds T."/>
            <person name="Schumaker K.S."/>
            <person name="Wang X."/>
        </authorList>
    </citation>
    <scope>NUCLEOTIDE SEQUENCE [LARGE SCALE GENOMIC DNA]</scope>
</reference>
<dbReference type="eggNOG" id="KOG1454">
    <property type="taxonomic scope" value="Eukaryota"/>
</dbReference>
<feature type="non-terminal residue" evidence="1">
    <location>
        <position position="1"/>
    </location>
</feature>
<dbReference type="STRING" id="72664.V4M4U6"/>
<dbReference type="AlphaFoldDB" id="V4M4U6"/>
<sequence length="42" mass="4895">VSWDWTKIGRLHCLYPWWEDATVSFMTSGGYNVTSLIKKVAF</sequence>
<dbReference type="KEGG" id="eus:EUTSA_v10028024mg"/>
<accession>V4M4U6</accession>
<evidence type="ECO:0000313" key="1">
    <source>
        <dbReference type="EMBL" id="ESQ47313.1"/>
    </source>
</evidence>
<protein>
    <submittedName>
        <fullName evidence="1">Uncharacterized protein</fullName>
    </submittedName>
</protein>
<dbReference type="Proteomes" id="UP000030689">
    <property type="component" value="Unassembled WGS sequence"/>
</dbReference>
<proteinExistence type="predicted"/>
<evidence type="ECO:0000313" key="2">
    <source>
        <dbReference type="Proteomes" id="UP000030689"/>
    </source>
</evidence>
<keyword evidence="2" id="KW-1185">Reference proteome</keyword>
<organism evidence="1 2">
    <name type="scientific">Eutrema salsugineum</name>
    <name type="common">Saltwater cress</name>
    <name type="synonym">Sisymbrium salsugineum</name>
    <dbReference type="NCBI Taxonomy" id="72664"/>
    <lineage>
        <taxon>Eukaryota</taxon>
        <taxon>Viridiplantae</taxon>
        <taxon>Streptophyta</taxon>
        <taxon>Embryophyta</taxon>
        <taxon>Tracheophyta</taxon>
        <taxon>Spermatophyta</taxon>
        <taxon>Magnoliopsida</taxon>
        <taxon>eudicotyledons</taxon>
        <taxon>Gunneridae</taxon>
        <taxon>Pentapetalae</taxon>
        <taxon>rosids</taxon>
        <taxon>malvids</taxon>
        <taxon>Brassicales</taxon>
        <taxon>Brassicaceae</taxon>
        <taxon>Eutremeae</taxon>
        <taxon>Eutrema</taxon>
    </lineage>
</organism>
<dbReference type="EMBL" id="KI517416">
    <property type="protein sequence ID" value="ESQ47313.1"/>
    <property type="molecule type" value="Genomic_DNA"/>
</dbReference>
<gene>
    <name evidence="1" type="ORF">EUTSA_v10028024mg</name>
</gene>
<name>V4M4U6_EUTSA</name>
<dbReference type="Gramene" id="ESQ47313">
    <property type="protein sequence ID" value="ESQ47313"/>
    <property type="gene ID" value="EUTSA_v10028024mg"/>
</dbReference>